<proteinExistence type="predicted"/>
<feature type="chain" id="PRO_5014823892" description="Desulfoferrodoxin ferrous iron-binding domain-containing protein" evidence="1">
    <location>
        <begin position="27"/>
        <end position="140"/>
    </location>
</feature>
<dbReference type="Gene3D" id="2.60.40.730">
    <property type="entry name" value="SOR catalytic domain"/>
    <property type="match status" value="1"/>
</dbReference>
<dbReference type="Proteomes" id="UP000235116">
    <property type="component" value="Chromosome"/>
</dbReference>
<name>A0A2K9LKC5_9GAMM</name>
<organism evidence="2 3">
    <name type="scientific">Ketobacter alkanivorans</name>
    <dbReference type="NCBI Taxonomy" id="1917421"/>
    <lineage>
        <taxon>Bacteria</taxon>
        <taxon>Pseudomonadati</taxon>
        <taxon>Pseudomonadota</taxon>
        <taxon>Gammaproteobacteria</taxon>
        <taxon>Pseudomonadales</taxon>
        <taxon>Ketobacteraceae</taxon>
        <taxon>Ketobacter</taxon>
    </lineage>
</organism>
<dbReference type="InterPro" id="IPR036073">
    <property type="entry name" value="Desulfoferrodoxin_Fe-bd_dom_sf"/>
</dbReference>
<accession>A0A2K9LKC5</accession>
<dbReference type="AlphaFoldDB" id="A0A2K9LKC5"/>
<protein>
    <recommendedName>
        <fullName evidence="4">Desulfoferrodoxin ferrous iron-binding domain-containing protein</fullName>
    </recommendedName>
</protein>
<dbReference type="GO" id="GO:0005506">
    <property type="term" value="F:iron ion binding"/>
    <property type="evidence" value="ECO:0007669"/>
    <property type="project" value="InterPro"/>
</dbReference>
<feature type="signal peptide" evidence="1">
    <location>
        <begin position="1"/>
        <end position="26"/>
    </location>
</feature>
<evidence type="ECO:0000313" key="3">
    <source>
        <dbReference type="Proteomes" id="UP000235116"/>
    </source>
</evidence>
<dbReference type="RefSeq" id="WP_101894116.1">
    <property type="nucleotide sequence ID" value="NZ_CP022684.1"/>
</dbReference>
<dbReference type="OrthoDB" id="9814936at2"/>
<dbReference type="EMBL" id="CP022684">
    <property type="protein sequence ID" value="AUM12732.1"/>
    <property type="molecule type" value="Genomic_DNA"/>
</dbReference>
<evidence type="ECO:0000256" key="1">
    <source>
        <dbReference type="SAM" id="SignalP"/>
    </source>
</evidence>
<dbReference type="KEGG" id="kak:Kalk_10020"/>
<sequence length="140" mass="15314">MDRRKFFAVSLAGAAGSLLVAKPVLAGSGNALKTSLAGGIYYTKENPGRWAAKAGGHAPLVESQKGMVMVTTPHEMNEYEHYIIKHTLLDANMNVLGETLFDPMKDKAAVSQYEIKDYRGVAYALSMCNLHDCWVTEFTV</sequence>
<dbReference type="GO" id="GO:0016491">
    <property type="term" value="F:oxidoreductase activity"/>
    <property type="evidence" value="ECO:0007669"/>
    <property type="project" value="InterPro"/>
</dbReference>
<reference evidence="3" key="1">
    <citation type="submission" date="2017-08" db="EMBL/GenBank/DDBJ databases">
        <title>Direct submision.</title>
        <authorList>
            <person name="Kim S.-J."/>
            <person name="Rhee S.-K."/>
        </authorList>
    </citation>
    <scope>NUCLEOTIDE SEQUENCE [LARGE SCALE GENOMIC DNA]</scope>
    <source>
        <strain evidence="3">GI5</strain>
    </source>
</reference>
<evidence type="ECO:0000313" key="2">
    <source>
        <dbReference type="EMBL" id="AUM12732.1"/>
    </source>
</evidence>
<keyword evidence="1" id="KW-0732">Signal</keyword>
<keyword evidence="3" id="KW-1185">Reference proteome</keyword>
<gene>
    <name evidence="2" type="ORF">Kalk_10020</name>
</gene>
<evidence type="ECO:0008006" key="4">
    <source>
        <dbReference type="Google" id="ProtNLM"/>
    </source>
</evidence>
<dbReference type="SUPFAM" id="SSF49367">
    <property type="entry name" value="Superoxide reductase-like"/>
    <property type="match status" value="1"/>
</dbReference>